<evidence type="ECO:0000313" key="10">
    <source>
        <dbReference type="Proteomes" id="UP000238350"/>
    </source>
</evidence>
<dbReference type="AlphaFoldDB" id="A0A2T0FGL7"/>
<organism evidence="9 10">
    <name type="scientific">Wickerhamiella sorbophila</name>
    <dbReference type="NCBI Taxonomy" id="45607"/>
    <lineage>
        <taxon>Eukaryota</taxon>
        <taxon>Fungi</taxon>
        <taxon>Dikarya</taxon>
        <taxon>Ascomycota</taxon>
        <taxon>Saccharomycotina</taxon>
        <taxon>Dipodascomycetes</taxon>
        <taxon>Dipodascales</taxon>
        <taxon>Trichomonascaceae</taxon>
        <taxon>Wickerhamiella</taxon>
    </lineage>
</organism>
<feature type="domain" description="Ribosomal RNA methyltransferase FtsJ" evidence="8">
    <location>
        <begin position="43"/>
        <end position="271"/>
    </location>
</feature>
<evidence type="ECO:0000256" key="5">
    <source>
        <dbReference type="ARBA" id="ARBA00022691"/>
    </source>
</evidence>
<dbReference type="InterPro" id="IPR015507">
    <property type="entry name" value="rRNA-MeTfrase_E"/>
</dbReference>
<dbReference type="PANTHER" id="PTHR10920">
    <property type="entry name" value="RIBOSOMAL RNA METHYLTRANSFERASE"/>
    <property type="match status" value="1"/>
</dbReference>
<protein>
    <recommendedName>
        <fullName evidence="6">rRNA methyltransferase 2, mitochondrial</fullName>
    </recommendedName>
</protein>
<dbReference type="InterPro" id="IPR050082">
    <property type="entry name" value="RNA_methyltr_RlmE"/>
</dbReference>
<accession>A0A2T0FGL7</accession>
<dbReference type="Pfam" id="PF01728">
    <property type="entry name" value="FtsJ"/>
    <property type="match status" value="1"/>
</dbReference>
<evidence type="ECO:0000256" key="3">
    <source>
        <dbReference type="ARBA" id="ARBA00022603"/>
    </source>
</evidence>
<dbReference type="CDD" id="cd02440">
    <property type="entry name" value="AdoMet_MTases"/>
    <property type="match status" value="1"/>
</dbReference>
<dbReference type="PANTHER" id="PTHR10920:SF18">
    <property type="entry name" value="RRNA METHYLTRANSFERASE 2, MITOCHONDRIAL"/>
    <property type="match status" value="1"/>
</dbReference>
<dbReference type="HAMAP" id="MF_01547">
    <property type="entry name" value="RNA_methyltr_E"/>
    <property type="match status" value="1"/>
</dbReference>
<dbReference type="InterPro" id="IPR029063">
    <property type="entry name" value="SAM-dependent_MTases_sf"/>
</dbReference>
<dbReference type="PIRSF" id="PIRSF005461">
    <property type="entry name" value="23S_rRNA_mtase"/>
    <property type="match status" value="1"/>
</dbReference>
<dbReference type="GO" id="GO:0008650">
    <property type="term" value="F:rRNA (uridine-2'-O-)-methyltransferase activity"/>
    <property type="evidence" value="ECO:0007669"/>
    <property type="project" value="TreeGrafter"/>
</dbReference>
<feature type="active site" description="Proton acceptor" evidence="7">
    <location>
        <position position="228"/>
    </location>
</feature>
<evidence type="ECO:0000259" key="8">
    <source>
        <dbReference type="Pfam" id="PF01728"/>
    </source>
</evidence>
<keyword evidence="4 9" id="KW-0808">Transferase</keyword>
<dbReference type="Proteomes" id="UP000238350">
    <property type="component" value="Unassembled WGS sequence"/>
</dbReference>
<evidence type="ECO:0000256" key="1">
    <source>
        <dbReference type="ARBA" id="ARBA00009258"/>
    </source>
</evidence>
<evidence type="ECO:0000256" key="6">
    <source>
        <dbReference type="ARBA" id="ARBA00041184"/>
    </source>
</evidence>
<dbReference type="STRING" id="45607.A0A2T0FGL7"/>
<dbReference type="Gene3D" id="3.40.50.150">
    <property type="entry name" value="Vaccinia Virus protein VP39"/>
    <property type="match status" value="1"/>
</dbReference>
<evidence type="ECO:0000256" key="2">
    <source>
        <dbReference type="ARBA" id="ARBA00022552"/>
    </source>
</evidence>
<dbReference type="RefSeq" id="XP_024664089.1">
    <property type="nucleotide sequence ID" value="XM_024808321.1"/>
</dbReference>
<keyword evidence="2" id="KW-0698">rRNA processing</keyword>
<dbReference type="GO" id="GO:0005739">
    <property type="term" value="C:mitochondrion"/>
    <property type="evidence" value="ECO:0007669"/>
    <property type="project" value="TreeGrafter"/>
</dbReference>
<dbReference type="GeneID" id="36515512"/>
<sequence>MLFQFWRAFSTSVRALKKSPSSKRWLNRQNNDAFTRLAKTDSFRSRAAYKLLELHKRFNLFRPGMTVVDLGYAPGSWSQVAVKHVRPKGRVFGVDMLFVTPPDGVTAIQGNFLNPAVQARLKQMLADPTHGQPVPFHHNVAFVSQDEADAVRKIREKEQLEAHLYALERIQEHGEADPETPVDLVLSDMLANTSGLIARDHSASVDLCDAALLFCIECLRPGGSFVCKFYTGDEDQALQKRLQAVFKTVRRAKPTACRPESREAYFVALNKRKNVVKSDVFPDLQ</sequence>
<keyword evidence="3 9" id="KW-0489">Methyltransferase</keyword>
<evidence type="ECO:0000256" key="4">
    <source>
        <dbReference type="ARBA" id="ARBA00022679"/>
    </source>
</evidence>
<reference evidence="9 10" key="1">
    <citation type="submission" date="2017-04" db="EMBL/GenBank/DDBJ databases">
        <title>Genome sequencing of [Candida] sorbophila.</title>
        <authorList>
            <person name="Ahn J.O."/>
        </authorList>
    </citation>
    <scope>NUCLEOTIDE SEQUENCE [LARGE SCALE GENOMIC DNA]</scope>
    <source>
        <strain evidence="9 10">DS02</strain>
    </source>
</reference>
<evidence type="ECO:0000313" key="9">
    <source>
        <dbReference type="EMBL" id="PRT54143.1"/>
    </source>
</evidence>
<dbReference type="InterPro" id="IPR002877">
    <property type="entry name" value="RNA_MeTrfase_FtsJ_dom"/>
</dbReference>
<dbReference type="EMBL" id="NDIQ01000001">
    <property type="protein sequence ID" value="PRT54143.1"/>
    <property type="molecule type" value="Genomic_DNA"/>
</dbReference>
<comment type="caution">
    <text evidence="9">The sequence shown here is derived from an EMBL/GenBank/DDBJ whole genome shotgun (WGS) entry which is preliminary data.</text>
</comment>
<evidence type="ECO:0000256" key="7">
    <source>
        <dbReference type="PIRSR" id="PIRSR005461-1"/>
    </source>
</evidence>
<name>A0A2T0FGL7_9ASCO</name>
<comment type="similarity">
    <text evidence="1">Belongs to the class I-like SAM-binding methyltransferase superfamily. RNA methyltransferase RlmE family.</text>
</comment>
<proteinExistence type="inferred from homology"/>
<gene>
    <name evidence="9" type="ORF">B9G98_01763</name>
</gene>
<keyword evidence="10" id="KW-1185">Reference proteome</keyword>
<dbReference type="SUPFAM" id="SSF53335">
    <property type="entry name" value="S-adenosyl-L-methionine-dependent methyltransferases"/>
    <property type="match status" value="1"/>
</dbReference>
<keyword evidence="5 7" id="KW-0949">S-adenosyl-L-methionine</keyword>
<dbReference type="OrthoDB" id="20105at2759"/>